<evidence type="ECO:0000313" key="1">
    <source>
        <dbReference type="EMBL" id="PWK79479.1"/>
    </source>
</evidence>
<proteinExistence type="predicted"/>
<name>A0A316HE29_9PSEU</name>
<dbReference type="Proteomes" id="UP000246005">
    <property type="component" value="Unassembled WGS sequence"/>
</dbReference>
<comment type="caution">
    <text evidence="1">The sequence shown here is derived from an EMBL/GenBank/DDBJ whole genome shotgun (WGS) entry which is preliminary data.</text>
</comment>
<protein>
    <submittedName>
        <fullName evidence="1">Transposase IS66 family protein</fullName>
    </submittedName>
</protein>
<accession>A0A316HE29</accession>
<dbReference type="RefSeq" id="WP_109642394.1">
    <property type="nucleotide sequence ID" value="NZ_QGHB01000024.1"/>
</dbReference>
<dbReference type="AlphaFoldDB" id="A0A316HE29"/>
<dbReference type="EMBL" id="QGHB01000024">
    <property type="protein sequence ID" value="PWK79479.1"/>
    <property type="molecule type" value="Genomic_DNA"/>
</dbReference>
<gene>
    <name evidence="1" type="ORF">C8D88_1245</name>
</gene>
<organism evidence="1 2">
    <name type="scientific">Lentzea atacamensis</name>
    <dbReference type="NCBI Taxonomy" id="531938"/>
    <lineage>
        <taxon>Bacteria</taxon>
        <taxon>Bacillati</taxon>
        <taxon>Actinomycetota</taxon>
        <taxon>Actinomycetes</taxon>
        <taxon>Pseudonocardiales</taxon>
        <taxon>Pseudonocardiaceae</taxon>
        <taxon>Lentzea</taxon>
    </lineage>
</organism>
<reference evidence="1 2" key="1">
    <citation type="submission" date="2018-05" db="EMBL/GenBank/DDBJ databases">
        <title>Genomic Encyclopedia of Type Strains, Phase IV (KMG-IV): sequencing the most valuable type-strain genomes for metagenomic binning, comparative biology and taxonomic classification.</title>
        <authorList>
            <person name="Goeker M."/>
        </authorList>
    </citation>
    <scope>NUCLEOTIDE SEQUENCE [LARGE SCALE GENOMIC DNA]</scope>
    <source>
        <strain evidence="1 2">DSM 45480</strain>
    </source>
</reference>
<evidence type="ECO:0000313" key="2">
    <source>
        <dbReference type="Proteomes" id="UP000246005"/>
    </source>
</evidence>
<sequence>MRGWQKWAGTVIDVLRDIAKAVDQARAAEADQLDPDLLADLRARYDKAVTWGITTNRYRDWHKGNHPGFTLAQRLKDKAEQVWLFARNFAIPWTNNASEQALRSPKRHQAGSGYWRRTDTLRDDLRVRSYLASSRNHGIRAIDAIHCALTGNPWLPPITA</sequence>